<proteinExistence type="predicted"/>
<sequence length="383" mass="42640">MRPCPNNLSVKGRTLKCFNKSSTLRSNPNKSGNSPANNRIKRNSFLVTDGADNNGIPLKANKNRRMTMMGNAIGINNLGGVGAIIKEVDDLSSSSSSRSKSISVNSRNAKHTLDESKHQLNKNETSTGDDSNEKNEHEVPLKESCKMISRIENNEDNNPKNQSIIMVSLLDAPKEPEKPNIVVEETKSQVAVKQVKIERRKEPEVVSLTEKKQKEFIIRKTRSNTANENIRTPQHTTARSKNVKQIKTTASKKRNIAGSVLINPLMIGQPAYATSQTRTLKFSNCSIPFKAAFKISHKQSSISRMVKQGPLLINGKGMMRSSLPLVSNMPTNQEEHINVSPIKQNKKILLSPLTTKRRSNRRMSPFKKFDGPLNKAALLQLKK</sequence>
<protein>
    <submittedName>
        <fullName evidence="2">Uncharacterized protein</fullName>
    </submittedName>
</protein>
<feature type="region of interest" description="Disordered" evidence="1">
    <location>
        <begin position="20"/>
        <end position="39"/>
    </location>
</feature>
<organism evidence="2">
    <name type="scientific">Euplotes harpa</name>
    <dbReference type="NCBI Taxonomy" id="151035"/>
    <lineage>
        <taxon>Eukaryota</taxon>
        <taxon>Sar</taxon>
        <taxon>Alveolata</taxon>
        <taxon>Ciliophora</taxon>
        <taxon>Intramacronucleata</taxon>
        <taxon>Spirotrichea</taxon>
        <taxon>Hypotrichia</taxon>
        <taxon>Euplotida</taxon>
        <taxon>Euplotidae</taxon>
        <taxon>Euplotes</taxon>
    </lineage>
</organism>
<accession>A0A7S3J308</accession>
<evidence type="ECO:0000256" key="1">
    <source>
        <dbReference type="SAM" id="MobiDB-lite"/>
    </source>
</evidence>
<reference evidence="2" key="1">
    <citation type="submission" date="2021-01" db="EMBL/GenBank/DDBJ databases">
        <authorList>
            <person name="Corre E."/>
            <person name="Pelletier E."/>
            <person name="Niang G."/>
            <person name="Scheremetjew M."/>
            <person name="Finn R."/>
            <person name="Kale V."/>
            <person name="Holt S."/>
            <person name="Cochrane G."/>
            <person name="Meng A."/>
            <person name="Brown T."/>
            <person name="Cohen L."/>
        </authorList>
    </citation>
    <scope>NUCLEOTIDE SEQUENCE</scope>
    <source>
        <strain evidence="2">FSP1.4</strain>
    </source>
</reference>
<dbReference type="EMBL" id="HBII01007498">
    <property type="protein sequence ID" value="CAE0344425.1"/>
    <property type="molecule type" value="Transcribed_RNA"/>
</dbReference>
<gene>
    <name evidence="2" type="ORF">EHAR0213_LOCUS3332</name>
</gene>
<name>A0A7S3J308_9SPIT</name>
<feature type="compositionally biased region" description="Polar residues" evidence="1">
    <location>
        <begin position="20"/>
        <end position="37"/>
    </location>
</feature>
<dbReference type="AlphaFoldDB" id="A0A7S3J308"/>
<feature type="compositionally biased region" description="Low complexity" evidence="1">
    <location>
        <begin position="92"/>
        <end position="106"/>
    </location>
</feature>
<evidence type="ECO:0000313" key="2">
    <source>
        <dbReference type="EMBL" id="CAE0344425.1"/>
    </source>
</evidence>
<feature type="compositionally biased region" description="Basic and acidic residues" evidence="1">
    <location>
        <begin position="131"/>
        <end position="140"/>
    </location>
</feature>
<feature type="region of interest" description="Disordered" evidence="1">
    <location>
        <begin position="91"/>
        <end position="140"/>
    </location>
</feature>